<name>A0A6P6RQE5_9EIME</name>
<dbReference type="OrthoDB" id="1058301at2759"/>
<dbReference type="PANTHER" id="PTHR30411:SF4">
    <property type="entry name" value="YBAK_AMINOACYL-TRNA SYNTHETASE-ASSOCIATED DOMAIN-CONTAINING PROTEIN"/>
    <property type="match status" value="1"/>
</dbReference>
<dbReference type="Gene3D" id="3.90.960.10">
    <property type="entry name" value="YbaK/aminoacyl-tRNA synthetase-associated domain"/>
    <property type="match status" value="1"/>
</dbReference>
<dbReference type="SUPFAM" id="SSF55826">
    <property type="entry name" value="YbaK/ProRS associated domain"/>
    <property type="match status" value="1"/>
</dbReference>
<dbReference type="GO" id="GO:0002161">
    <property type="term" value="F:aminoacyl-tRNA deacylase activity"/>
    <property type="evidence" value="ECO:0007669"/>
    <property type="project" value="InterPro"/>
</dbReference>
<dbReference type="CDD" id="cd04332">
    <property type="entry name" value="YbaK_like"/>
    <property type="match status" value="1"/>
</dbReference>
<dbReference type="Pfam" id="PF04073">
    <property type="entry name" value="tRNA_edit"/>
    <property type="match status" value="1"/>
</dbReference>
<keyword evidence="3" id="KW-1185">Reference proteome</keyword>
<proteinExistence type="predicted"/>
<feature type="region of interest" description="Disordered" evidence="1">
    <location>
        <begin position="1"/>
        <end position="34"/>
    </location>
</feature>
<dbReference type="InterPro" id="IPR007214">
    <property type="entry name" value="YbaK/aa-tRNA-synth-assoc-dom"/>
</dbReference>
<gene>
    <name evidence="4" type="primary">LOC34623504</name>
</gene>
<organism evidence="3 4">
    <name type="scientific">Cyclospora cayetanensis</name>
    <dbReference type="NCBI Taxonomy" id="88456"/>
    <lineage>
        <taxon>Eukaryota</taxon>
        <taxon>Sar</taxon>
        <taxon>Alveolata</taxon>
        <taxon>Apicomplexa</taxon>
        <taxon>Conoidasida</taxon>
        <taxon>Coccidia</taxon>
        <taxon>Eucoccidiorida</taxon>
        <taxon>Eimeriorina</taxon>
        <taxon>Eimeriidae</taxon>
        <taxon>Cyclospora</taxon>
    </lineage>
</organism>
<dbReference type="Proteomes" id="UP000515125">
    <property type="component" value="Unplaced"/>
</dbReference>
<dbReference type="RefSeq" id="XP_026189978.1">
    <property type="nucleotide sequence ID" value="XM_026334193.1"/>
</dbReference>
<evidence type="ECO:0000313" key="3">
    <source>
        <dbReference type="Proteomes" id="UP000515125"/>
    </source>
</evidence>
<accession>A0A6P6RQE5</accession>
<evidence type="ECO:0000313" key="4">
    <source>
        <dbReference type="RefSeq" id="XP_026189978.1"/>
    </source>
</evidence>
<dbReference type="AlphaFoldDB" id="A0A6P6RQE5"/>
<dbReference type="InterPro" id="IPR036754">
    <property type="entry name" value="YbaK/aa-tRNA-synt-asso_dom_sf"/>
</dbReference>
<reference evidence="4" key="1">
    <citation type="submission" date="2025-08" db="UniProtKB">
        <authorList>
            <consortium name="RefSeq"/>
        </authorList>
    </citation>
    <scope>IDENTIFICATION</scope>
</reference>
<protein>
    <submittedName>
        <fullName evidence="4">Uncharacterized protein LOC34623504</fullName>
    </submittedName>
</protein>
<feature type="domain" description="YbaK/aminoacyl-tRNA synthetase-associated" evidence="2">
    <location>
        <begin position="110"/>
        <end position="249"/>
    </location>
</feature>
<sequence length="258" mass="28170">MTLASEGVDANVESLGGPPKDVVPSEPEGEENGEYDMEHSLLQEERMRAYFAADAEAPAAAAAAQAACVISAATGQEITLPEDVLAGKVPYKCAFRVYRINPKPYYSVQTLEERLPMLGAASVDQLCKTIVMENTKHSGTEDRLNSRFYLVVLQTKEKLNGERVKDLIKAENAKIGRRLGNKKLNFNFSRSFESLTGFKRNGVCPFACKTHIPVIVSTSVLSLYPKTIYMGGGAPDLKIEISIIDLVRLTNPIIGVVC</sequence>
<evidence type="ECO:0000259" key="2">
    <source>
        <dbReference type="Pfam" id="PF04073"/>
    </source>
</evidence>
<evidence type="ECO:0000256" key="1">
    <source>
        <dbReference type="SAM" id="MobiDB-lite"/>
    </source>
</evidence>
<dbReference type="PANTHER" id="PTHR30411">
    <property type="entry name" value="CYTOPLASMIC PROTEIN"/>
    <property type="match status" value="1"/>
</dbReference>
<dbReference type="GeneID" id="34623504"/>